<reference evidence="3" key="1">
    <citation type="submission" date="2022-08" db="EMBL/GenBank/DDBJ databases">
        <title>Draft genome sequencing of Roseisolibacter agri AW1220.</title>
        <authorList>
            <person name="Tobiishi Y."/>
            <person name="Tonouchi A."/>
        </authorList>
    </citation>
    <scope>NUCLEOTIDE SEQUENCE</scope>
    <source>
        <strain evidence="3">AW1220</strain>
    </source>
</reference>
<evidence type="ECO:0000313" key="4">
    <source>
        <dbReference type="Proteomes" id="UP001161325"/>
    </source>
</evidence>
<proteinExistence type="predicted"/>
<feature type="chain" id="PRO_5041347593" evidence="2">
    <location>
        <begin position="22"/>
        <end position="505"/>
    </location>
</feature>
<accession>A0AA37Q7Q7</accession>
<organism evidence="3 4">
    <name type="scientific">Roseisolibacter agri</name>
    <dbReference type="NCBI Taxonomy" id="2014610"/>
    <lineage>
        <taxon>Bacteria</taxon>
        <taxon>Pseudomonadati</taxon>
        <taxon>Gemmatimonadota</taxon>
        <taxon>Gemmatimonadia</taxon>
        <taxon>Gemmatimonadales</taxon>
        <taxon>Gemmatimonadaceae</taxon>
        <taxon>Roseisolibacter</taxon>
    </lineage>
</organism>
<keyword evidence="2" id="KW-0732">Signal</keyword>
<sequence>MRAGLMRARTLLSTATLLASAACMSVPKPETAPAPAVSTGEAPGLAVWSSSSTGLVGTTAAGTTYFTTDRDGYAAAFAVTRDGRLRVVWPESPEDRGVVRAGKTYRANGSFAQYGAWLTGARNAVPYVFVLVSDERPDLSRFGSGSKWKYQVTLDKLGRDAEDAIQSVASIVLPGPDASYAADYSYISPRLSGQAQMLALYCGVRNTDARNYDYFRDLWATFDPWDNTLGAISFASAWNFWPGSLFPFGTNRGSLAFYADRASRASAAFWGGCPAFTPFRSLAYRQQFAYGVPTVVQPYALAQPPVSAQPLSPTMQAPGTPAPVDDGSGNKPGDRLRVKPSPIFGGPGIEAIGGTDARAERQARFRDQMETRRQERGLGERAMERGALARAERLERVDVGRLETRVQMLDRVERGLAPSERGAGRAGTYGRAGRFGDDGFGGRGMVGVPRGVERGLSDRSSSPGVVGAARSDGGTGSAPQANPGSRTEGGESRGGTVSEAKSRTP</sequence>
<evidence type="ECO:0000256" key="2">
    <source>
        <dbReference type="SAM" id="SignalP"/>
    </source>
</evidence>
<evidence type="ECO:0000313" key="3">
    <source>
        <dbReference type="EMBL" id="GLC28129.1"/>
    </source>
</evidence>
<gene>
    <name evidence="3" type="ORF">rosag_46420</name>
</gene>
<feature type="region of interest" description="Disordered" evidence="1">
    <location>
        <begin position="307"/>
        <end position="361"/>
    </location>
</feature>
<dbReference type="Proteomes" id="UP001161325">
    <property type="component" value="Unassembled WGS sequence"/>
</dbReference>
<feature type="signal peptide" evidence="2">
    <location>
        <begin position="1"/>
        <end position="21"/>
    </location>
</feature>
<comment type="caution">
    <text evidence="3">The sequence shown here is derived from an EMBL/GenBank/DDBJ whole genome shotgun (WGS) entry which is preliminary data.</text>
</comment>
<dbReference type="EMBL" id="BRXS01000007">
    <property type="protein sequence ID" value="GLC28129.1"/>
    <property type="molecule type" value="Genomic_DNA"/>
</dbReference>
<dbReference type="PROSITE" id="PS51257">
    <property type="entry name" value="PROKAR_LIPOPROTEIN"/>
    <property type="match status" value="1"/>
</dbReference>
<feature type="region of interest" description="Disordered" evidence="1">
    <location>
        <begin position="417"/>
        <end position="505"/>
    </location>
</feature>
<name>A0AA37Q7Q7_9BACT</name>
<keyword evidence="4" id="KW-1185">Reference proteome</keyword>
<dbReference type="AlphaFoldDB" id="A0AA37Q7Q7"/>
<protein>
    <submittedName>
        <fullName evidence="3">Uncharacterized protein</fullName>
    </submittedName>
</protein>
<evidence type="ECO:0000256" key="1">
    <source>
        <dbReference type="SAM" id="MobiDB-lite"/>
    </source>
</evidence>